<dbReference type="RefSeq" id="WP_112870716.1">
    <property type="nucleotide sequence ID" value="NZ_CP021781.1"/>
</dbReference>
<dbReference type="EMBL" id="CP021781">
    <property type="protein sequence ID" value="AXA34539.1"/>
    <property type="molecule type" value="Genomic_DNA"/>
</dbReference>
<dbReference type="KEGG" id="fad:CDH04_09085"/>
<accession>A0A2Z4Y0T6</accession>
<dbReference type="OrthoDB" id="5604520at2"/>
<evidence type="ECO:0000313" key="3">
    <source>
        <dbReference type="EMBL" id="QIW12786.1"/>
    </source>
</evidence>
<reference evidence="2 4" key="1">
    <citation type="submission" date="2017-06" db="EMBL/GenBank/DDBJ databases">
        <title>Complete genome of Francisella adeliensis.</title>
        <authorList>
            <person name="Vallesi A."/>
            <person name="Sjodin A."/>
        </authorList>
    </citation>
    <scope>NUCLEOTIDE SEQUENCE [LARGE SCALE GENOMIC DNA]</scope>
    <source>
        <strain evidence="2 4">FDC440</strain>
    </source>
</reference>
<dbReference type="Proteomes" id="UP000681131">
    <property type="component" value="Chromosome"/>
</dbReference>
<gene>
    <name evidence="2" type="ORF">CDH04_09085</name>
    <name evidence="3" type="ORF">FZC43_09095</name>
</gene>
<evidence type="ECO:0000313" key="4">
    <source>
        <dbReference type="Proteomes" id="UP000251120"/>
    </source>
</evidence>
<keyword evidence="1" id="KW-1133">Transmembrane helix</keyword>
<feature type="transmembrane region" description="Helical" evidence="1">
    <location>
        <begin position="103"/>
        <end position="124"/>
    </location>
</feature>
<reference evidence="3 5" key="2">
    <citation type="submission" date="2019-08" db="EMBL/GenBank/DDBJ databases">
        <title>Complete genome sequences of Francisella adeliensis (FSC1325 and FSC1326).</title>
        <authorList>
            <person name="Ohrman C."/>
            <person name="Uneklint I."/>
            <person name="Vallesi A."/>
            <person name="Karlsson L."/>
            <person name="Sjodin A."/>
        </authorList>
    </citation>
    <scope>NUCLEOTIDE SEQUENCE [LARGE SCALE GENOMIC DNA]</scope>
    <source>
        <strain evidence="3 5">FSC1325</strain>
    </source>
</reference>
<keyword evidence="1" id="KW-0812">Transmembrane</keyword>
<protein>
    <submittedName>
        <fullName evidence="2">Uncharacterized protein</fullName>
    </submittedName>
</protein>
<organism evidence="2 4">
    <name type="scientific">Francisella adeliensis</name>
    <dbReference type="NCBI Taxonomy" id="2007306"/>
    <lineage>
        <taxon>Bacteria</taxon>
        <taxon>Pseudomonadati</taxon>
        <taxon>Pseudomonadota</taxon>
        <taxon>Gammaproteobacteria</taxon>
        <taxon>Thiotrichales</taxon>
        <taxon>Francisellaceae</taxon>
        <taxon>Francisella</taxon>
    </lineage>
</organism>
<dbReference type="AlphaFoldDB" id="A0A2Z4Y0T6"/>
<sequence length="157" mass="19067">MKYLSQNCELTLREGLQEYIDNYKFLNKNDGHDDVSQWFRNHDVTHVIFGTIPFQLRGESINDTWTLFGSDMTFKEYMKFFKITGVDYRTVMKSYKKHYGSMFRVYLMMLVYIPDMLSAIFRSYKMTKKWNWHSHGEYFDIPLKDLREEFNINVMKP</sequence>
<keyword evidence="5" id="KW-1185">Reference proteome</keyword>
<proteinExistence type="predicted"/>
<evidence type="ECO:0000313" key="5">
    <source>
        <dbReference type="Proteomes" id="UP000681131"/>
    </source>
</evidence>
<name>A0A2Z4Y0T6_9GAMM</name>
<dbReference type="Proteomes" id="UP000251120">
    <property type="component" value="Chromosome"/>
</dbReference>
<keyword evidence="1" id="KW-0472">Membrane</keyword>
<evidence type="ECO:0000313" key="2">
    <source>
        <dbReference type="EMBL" id="AXA34539.1"/>
    </source>
</evidence>
<evidence type="ECO:0000256" key="1">
    <source>
        <dbReference type="SAM" id="Phobius"/>
    </source>
</evidence>
<dbReference type="EMBL" id="CP043424">
    <property type="protein sequence ID" value="QIW12786.1"/>
    <property type="molecule type" value="Genomic_DNA"/>
</dbReference>